<dbReference type="InterPro" id="IPR039426">
    <property type="entry name" value="TonB-dep_rcpt-like"/>
</dbReference>
<dbReference type="InterPro" id="IPR008969">
    <property type="entry name" value="CarboxyPept-like_regulatory"/>
</dbReference>
<dbReference type="InterPro" id="IPR036942">
    <property type="entry name" value="Beta-barrel_TonB_sf"/>
</dbReference>
<dbReference type="PROSITE" id="PS52016">
    <property type="entry name" value="TONB_DEPENDENT_REC_3"/>
    <property type="match status" value="1"/>
</dbReference>
<dbReference type="GO" id="GO:0044718">
    <property type="term" value="P:siderophore transmembrane transport"/>
    <property type="evidence" value="ECO:0007669"/>
    <property type="project" value="TreeGrafter"/>
</dbReference>
<dbReference type="InterPro" id="IPR012910">
    <property type="entry name" value="Plug_dom"/>
</dbReference>
<name>A0A1W1W486_9BACT</name>
<dbReference type="Gene3D" id="2.40.170.20">
    <property type="entry name" value="TonB-dependent receptor, beta-barrel domain"/>
    <property type="match status" value="1"/>
</dbReference>
<comment type="subcellular location">
    <subcellularLocation>
        <location evidence="1 8">Cell outer membrane</location>
        <topology evidence="1 8">Multi-pass membrane protein</topology>
    </subcellularLocation>
</comment>
<keyword evidence="3 8" id="KW-1134">Transmembrane beta strand</keyword>
<evidence type="ECO:0000256" key="1">
    <source>
        <dbReference type="ARBA" id="ARBA00004571"/>
    </source>
</evidence>
<dbReference type="Proteomes" id="UP000192266">
    <property type="component" value="Unassembled WGS sequence"/>
</dbReference>
<dbReference type="GO" id="GO:0009279">
    <property type="term" value="C:cell outer membrane"/>
    <property type="evidence" value="ECO:0007669"/>
    <property type="project" value="UniProtKB-SubCell"/>
</dbReference>
<dbReference type="SUPFAM" id="SSF49464">
    <property type="entry name" value="Carboxypeptidase regulatory domain-like"/>
    <property type="match status" value="1"/>
</dbReference>
<evidence type="ECO:0000313" key="11">
    <source>
        <dbReference type="EMBL" id="SMC00437.1"/>
    </source>
</evidence>
<dbReference type="GO" id="GO:0015344">
    <property type="term" value="F:siderophore uptake transmembrane transporter activity"/>
    <property type="evidence" value="ECO:0007669"/>
    <property type="project" value="TreeGrafter"/>
</dbReference>
<reference evidence="11 12" key="1">
    <citation type="submission" date="2017-04" db="EMBL/GenBank/DDBJ databases">
        <authorList>
            <person name="Afonso C.L."/>
            <person name="Miller P.J."/>
            <person name="Scott M.A."/>
            <person name="Spackman E."/>
            <person name="Goraichik I."/>
            <person name="Dimitrov K.M."/>
            <person name="Suarez D.L."/>
            <person name="Swayne D.E."/>
        </authorList>
    </citation>
    <scope>NUCLEOTIDE SEQUENCE [LARGE SCALE GENOMIC DNA]</scope>
    <source>
        <strain evidence="11 12">DSM 11622</strain>
    </source>
</reference>
<keyword evidence="7 8" id="KW-0998">Cell outer membrane</keyword>
<keyword evidence="9" id="KW-1133">Transmembrane helix</keyword>
<evidence type="ECO:0000256" key="8">
    <source>
        <dbReference type="PROSITE-ProRule" id="PRU01360"/>
    </source>
</evidence>
<accession>A0A1W1W486</accession>
<keyword evidence="11" id="KW-0675">Receptor</keyword>
<dbReference type="Pfam" id="PF13715">
    <property type="entry name" value="CarbopepD_reg_2"/>
    <property type="match status" value="1"/>
</dbReference>
<keyword evidence="5" id="KW-0732">Signal</keyword>
<keyword evidence="4 8" id="KW-0812">Transmembrane</keyword>
<feature type="transmembrane region" description="Helical" evidence="9">
    <location>
        <begin position="46"/>
        <end position="65"/>
    </location>
</feature>
<dbReference type="Gene3D" id="2.170.130.10">
    <property type="entry name" value="TonB-dependent receptor, plug domain"/>
    <property type="match status" value="1"/>
</dbReference>
<dbReference type="SUPFAM" id="SSF56935">
    <property type="entry name" value="Porins"/>
    <property type="match status" value="1"/>
</dbReference>
<evidence type="ECO:0000259" key="10">
    <source>
        <dbReference type="Pfam" id="PF07715"/>
    </source>
</evidence>
<gene>
    <name evidence="11" type="ORF">SAMN00120144_3250</name>
</gene>
<evidence type="ECO:0000256" key="3">
    <source>
        <dbReference type="ARBA" id="ARBA00022452"/>
    </source>
</evidence>
<feature type="domain" description="TonB-dependent receptor plug" evidence="10">
    <location>
        <begin position="169"/>
        <end position="290"/>
    </location>
</feature>
<dbReference type="EMBL" id="FWWW01000102">
    <property type="protein sequence ID" value="SMC00437.1"/>
    <property type="molecule type" value="Genomic_DNA"/>
</dbReference>
<dbReference type="PANTHER" id="PTHR30069">
    <property type="entry name" value="TONB-DEPENDENT OUTER MEMBRANE RECEPTOR"/>
    <property type="match status" value="1"/>
</dbReference>
<evidence type="ECO:0000256" key="7">
    <source>
        <dbReference type="ARBA" id="ARBA00023237"/>
    </source>
</evidence>
<feature type="transmembrane region" description="Helical" evidence="9">
    <location>
        <begin position="14"/>
        <end position="34"/>
    </location>
</feature>
<keyword evidence="12" id="KW-1185">Reference proteome</keyword>
<dbReference type="InterPro" id="IPR037066">
    <property type="entry name" value="Plug_dom_sf"/>
</dbReference>
<dbReference type="Gene3D" id="2.60.40.1120">
    <property type="entry name" value="Carboxypeptidase-like, regulatory domain"/>
    <property type="match status" value="1"/>
</dbReference>
<proteinExistence type="inferred from homology"/>
<comment type="similarity">
    <text evidence="8">Belongs to the TonB-dependent receptor family.</text>
</comment>
<evidence type="ECO:0000256" key="2">
    <source>
        <dbReference type="ARBA" id="ARBA00022448"/>
    </source>
</evidence>
<dbReference type="NCBIfam" id="TIGR04056">
    <property type="entry name" value="OMP_RagA_SusC"/>
    <property type="match status" value="1"/>
</dbReference>
<dbReference type="PANTHER" id="PTHR30069:SF29">
    <property type="entry name" value="HEMOGLOBIN AND HEMOGLOBIN-HAPTOGLOBIN-BINDING PROTEIN 1-RELATED"/>
    <property type="match status" value="1"/>
</dbReference>
<keyword evidence="6 8" id="KW-0472">Membrane</keyword>
<keyword evidence="2 8" id="KW-0813">Transport</keyword>
<organism evidence="11 12">
    <name type="scientific">Hymenobacter roseosalivarius DSM 11622</name>
    <dbReference type="NCBI Taxonomy" id="645990"/>
    <lineage>
        <taxon>Bacteria</taxon>
        <taxon>Pseudomonadati</taxon>
        <taxon>Bacteroidota</taxon>
        <taxon>Cytophagia</taxon>
        <taxon>Cytophagales</taxon>
        <taxon>Hymenobacteraceae</taxon>
        <taxon>Hymenobacter</taxon>
    </lineage>
</organism>
<protein>
    <submittedName>
        <fullName evidence="11">TonB-dependent receptor plug</fullName>
    </submittedName>
</protein>
<dbReference type="InterPro" id="IPR023996">
    <property type="entry name" value="TonB-dep_OMP_SusC/RagA"/>
</dbReference>
<dbReference type="STRING" id="645990.SAMN00120144_3250"/>
<evidence type="ECO:0000256" key="6">
    <source>
        <dbReference type="ARBA" id="ARBA00023136"/>
    </source>
</evidence>
<evidence type="ECO:0000256" key="4">
    <source>
        <dbReference type="ARBA" id="ARBA00022692"/>
    </source>
</evidence>
<evidence type="ECO:0000256" key="5">
    <source>
        <dbReference type="ARBA" id="ARBA00022729"/>
    </source>
</evidence>
<evidence type="ECO:0000256" key="9">
    <source>
        <dbReference type="SAM" id="Phobius"/>
    </source>
</evidence>
<dbReference type="AlphaFoldDB" id="A0A1W1W486"/>
<evidence type="ECO:0000313" key="12">
    <source>
        <dbReference type="Proteomes" id="UP000192266"/>
    </source>
</evidence>
<sequence>MLSISSRQYLTHTYFHAFSFFLSTKPLFMVHLYSPAANRFRQFGSTTIAWLGLLLLILSSSAAWAQNVAYTIRGRVTDANGGAGLPGATVRIANTVLATATGTDGAYELRASVRPGTYQLAISSVGYANITQPLTLGTETQITADAALREDLVGLKEVVVTGNSVATSKQQLGNAISTVSARELNQGAAVQIDQALQGKVAGAQISQNSGNPAGGISVRLRGTNTVVGSSDPLYIIDGVIVNNESPDLLDLGGYAQNRLVDLNPADIDRIEIIKGAAAAAIYGSRASNGVVQIFTKRGKEGKPAITVSSNLIVSQIRKTLDYNDYPFRFVNTAANAAANADLTQVPAERFDYQDQIFRRAVGTDNYLSVSGGSQATRYFFSGSYFKNQGIVDATDFERKTGRLRLQQTLTNWASISGGANYTLSSSREIPNGGLNNAYGALTGFIFSNNFVNPAPDPITGIYPSTSPNFLRRTNPLEAINRFDFRQRTSRFIGDVQLNLTPFAGFTADYVFGFDTYTQIGTAFIPRGNTTPDYATGFARRADQTVLQYNSDLTLGYKRNLTEWLESTTSVGATWQYDEALISGITAQQLNVGIGTTNAGTSVASDFRRERNIEGYYIQQTFGLGQRLFLTGALRVDASSQFYDQINDDANWQRFLKGSAAYVLSEESFWKNSPLATAVSSLKLRASYGQAGNVSVINDYGKLTNYISLPSPGGLQGVVRPPRLGDPRLDPERQEELEVGFDAGFLNGRLGVEATYFDKQTPNLLLDRTFEPSRGFLNGLQNVGTVSNKGVEVLVRAVPVQSKLVTWNVTATYTRNRNEINGIEGNGILPFAGGFGQVAAVNGEPVGVFYSTYFARNPDGSLLLTPTGFPQRELGVNGVPQRRADGQPSGSVLSKVIGDPNPDYLASLINEVTVAGKLSFRLQLDAVQGFDVFNFTRRVGERDFYGGLAGYEPELRGEVPKGTSAALFGIFENYIEDGSYVKLREASVAYTLTPKFLGLQNVRASVTGRNLLVFTDYSGYDPEVNAAGQSTVVRNFDFVEVPIPRTVTLGLSASF</sequence>
<dbReference type="Pfam" id="PF07715">
    <property type="entry name" value="Plug"/>
    <property type="match status" value="1"/>
</dbReference>